<dbReference type="EMBL" id="CP002069">
    <property type="protein sequence ID" value="ADI73093.1"/>
    <property type="molecule type" value="Genomic_DNA"/>
</dbReference>
<keyword evidence="4" id="KW-1185">Reference proteome</keyword>
<keyword evidence="3" id="KW-0808">Transferase</keyword>
<dbReference type="GeneID" id="9345773"/>
<dbReference type="SUPFAM" id="SSF116734">
    <property type="entry name" value="DNA methylase specificity domain"/>
    <property type="match status" value="2"/>
</dbReference>
<dbReference type="PANTHER" id="PTHR30408:SF12">
    <property type="entry name" value="TYPE I RESTRICTION ENZYME MJAVIII SPECIFICITY SUBUNIT"/>
    <property type="match status" value="1"/>
</dbReference>
<keyword evidence="1" id="KW-0680">Restriction system</keyword>
<dbReference type="GO" id="GO:0003677">
    <property type="term" value="F:DNA binding"/>
    <property type="evidence" value="ECO:0007669"/>
    <property type="project" value="UniProtKB-KW"/>
</dbReference>
<keyword evidence="3" id="KW-0489">Methyltransferase</keyword>
<gene>
    <name evidence="3" type="ordered locus">Metev_0162</name>
</gene>
<dbReference type="GO" id="GO:0008168">
    <property type="term" value="F:methyltransferase activity"/>
    <property type="evidence" value="ECO:0007669"/>
    <property type="project" value="UniProtKB-KW"/>
</dbReference>
<dbReference type="GO" id="GO:0032259">
    <property type="term" value="P:methylation"/>
    <property type="evidence" value="ECO:0007669"/>
    <property type="project" value="UniProtKB-KW"/>
</dbReference>
<dbReference type="InterPro" id="IPR052021">
    <property type="entry name" value="Type-I_RS_S_subunit"/>
</dbReference>
<reference evidence="3 4" key="1">
    <citation type="submission" date="2010-06" db="EMBL/GenBank/DDBJ databases">
        <title>Complete sequence chromosome of Methanohalobium evestigatum Z-7303.</title>
        <authorList>
            <consortium name="US DOE Joint Genome Institute"/>
            <person name="Lucas S."/>
            <person name="Copeland A."/>
            <person name="Lapidus A."/>
            <person name="Cheng J.-F."/>
            <person name="Bruce D."/>
            <person name="Goodwin L."/>
            <person name="Pitluck S."/>
            <person name="Saunders E."/>
            <person name="Detter J.C."/>
            <person name="Han C."/>
            <person name="Tapia R."/>
            <person name="Land M."/>
            <person name="Hauser L."/>
            <person name="Kyrpides N."/>
            <person name="Mikhailova N."/>
            <person name="Sieprawska-Lupa M."/>
            <person name="Whitman W.B."/>
            <person name="Anderson I."/>
            <person name="Woyke T."/>
        </authorList>
    </citation>
    <scope>NUCLEOTIDE SEQUENCE [LARGE SCALE GENOMIC DNA]</scope>
    <source>
        <strain evidence="4">ATCC BAA-1072 / DSM 3721 / NBRC 107634 / OCM 161 / Z-7303</strain>
    </source>
</reference>
<keyword evidence="2" id="KW-0238">DNA-binding</keyword>
<dbReference type="Gene3D" id="3.90.220.20">
    <property type="entry name" value="DNA methylase specificity domains"/>
    <property type="match status" value="2"/>
</dbReference>
<dbReference type="OrthoDB" id="84651at2157"/>
<dbReference type="Proteomes" id="UP000000391">
    <property type="component" value="Chromosome"/>
</dbReference>
<proteinExistence type="predicted"/>
<dbReference type="PANTHER" id="PTHR30408">
    <property type="entry name" value="TYPE-1 RESTRICTION ENZYME ECOKI SPECIFICITY PROTEIN"/>
    <property type="match status" value="1"/>
</dbReference>
<accession>D7E671</accession>
<organism evidence="3 4">
    <name type="scientific">Methanohalobium evestigatum (strain ATCC BAA-1072 / DSM 3721 / NBRC 107634 / OCM 161 / Z-7303)</name>
    <dbReference type="NCBI Taxonomy" id="644295"/>
    <lineage>
        <taxon>Archaea</taxon>
        <taxon>Methanobacteriati</taxon>
        <taxon>Methanobacteriota</taxon>
        <taxon>Stenosarchaea group</taxon>
        <taxon>Methanomicrobia</taxon>
        <taxon>Methanosarcinales</taxon>
        <taxon>Methanosarcinaceae</taxon>
        <taxon>Methanohalobium</taxon>
    </lineage>
</organism>
<dbReference type="AlphaFoldDB" id="D7E671"/>
<evidence type="ECO:0000313" key="3">
    <source>
        <dbReference type="EMBL" id="ADI73093.1"/>
    </source>
</evidence>
<dbReference type="STRING" id="644295.Metev_0162"/>
<dbReference type="HOGENOM" id="CLU_041259_1_1_2"/>
<evidence type="ECO:0000256" key="2">
    <source>
        <dbReference type="ARBA" id="ARBA00023125"/>
    </source>
</evidence>
<dbReference type="RefSeq" id="WP_013193661.1">
    <property type="nucleotide sequence ID" value="NC_014253.1"/>
</dbReference>
<evidence type="ECO:0000313" key="4">
    <source>
        <dbReference type="Proteomes" id="UP000000391"/>
    </source>
</evidence>
<evidence type="ECO:0000256" key="1">
    <source>
        <dbReference type="ARBA" id="ARBA00022747"/>
    </source>
</evidence>
<name>D7E671_METEZ</name>
<sequence length="482" mass="56045">MQKSIISFLNVKSSSKHFRFDAEYFHPEFLSTERLIKSNNYKELRDLIKVLTDYHANGSYKTLRKNVELKSEPDYAHMIRTVDIEKDDFENDIIYINKHAYEFLEKTKVYGGEIIINKIGNAGKAYLIPPIEKKQSLGMNQFMIRTNEKINNYYLYSYLAGKYGQNQLMQRVTGAVPLSIDKESTRSVLVPIFSHNFQKNVAKAINLYIEYSKYSKKVFKECKKNLLEELGLDKWKPKHKLTFVKNFSDTIKSERIDAEYYQPKYEEIVNAIKNYKGGWDILGNVVTLEKGLEVGRNEYLDEGIPFVRVSDISPFEIKEEKYISESLYSDIKHCQPQKDEILFTKDATPGIAHYLTEQPKKMIVSEGVLRLKNITIGSKNKHKEINNEYLTLVLNSIILKEQINRDVGGSVIIHWRPKQVKNVLIPILPEEKRLKIQQKIIKSLNSHKQAKKMLNCAKRSVEIAIEQDEKTADGWLKSQINN</sequence>
<dbReference type="GO" id="GO:0009307">
    <property type="term" value="P:DNA restriction-modification system"/>
    <property type="evidence" value="ECO:0007669"/>
    <property type="project" value="UniProtKB-KW"/>
</dbReference>
<dbReference type="InterPro" id="IPR044946">
    <property type="entry name" value="Restrct_endonuc_typeI_TRD_sf"/>
</dbReference>
<protein>
    <submittedName>
        <fullName evidence="3">DNA methylase-type I restriction-modification system</fullName>
    </submittedName>
</protein>
<dbReference type="REBASE" id="26585">
    <property type="entry name" value="S.MevORF163P"/>
</dbReference>
<dbReference type="KEGG" id="mev:Metev_0162"/>